<dbReference type="Proteomes" id="UP001212821">
    <property type="component" value="Chromosome"/>
</dbReference>
<evidence type="ECO:0000313" key="1">
    <source>
        <dbReference type="EMBL" id="WBP91112.1"/>
    </source>
</evidence>
<evidence type="ECO:0008006" key="3">
    <source>
        <dbReference type="Google" id="ProtNLM"/>
    </source>
</evidence>
<name>A0ABY7QEE5_9ACTN</name>
<proteinExistence type="predicted"/>
<evidence type="ECO:0000313" key="2">
    <source>
        <dbReference type="Proteomes" id="UP001212821"/>
    </source>
</evidence>
<dbReference type="SUPFAM" id="SSF160631">
    <property type="entry name" value="SMI1/KNR4-like"/>
    <property type="match status" value="1"/>
</dbReference>
<keyword evidence="2" id="KW-1185">Reference proteome</keyword>
<reference evidence="2" key="1">
    <citation type="submission" date="2022-12" db="EMBL/GenBank/DDBJ databases">
        <authorList>
            <person name="Mo P."/>
        </authorList>
    </citation>
    <scope>NUCLEOTIDE SEQUENCE [LARGE SCALE GENOMIC DNA]</scope>
    <source>
        <strain evidence="2">HUAS 3-15</strain>
    </source>
</reference>
<gene>
    <name evidence="1" type="ORF">O1G21_38050</name>
</gene>
<dbReference type="EMBL" id="CP115450">
    <property type="protein sequence ID" value="WBP91112.1"/>
    <property type="molecule type" value="Genomic_DNA"/>
</dbReference>
<dbReference type="InterPro" id="IPR037883">
    <property type="entry name" value="Knr4/Smi1-like_sf"/>
</dbReference>
<sequence length="203" mass="22674">MAAAGSFDGSDGRRAVDRLTALVAAPSGGGSSIDWGRVTIEYDHGIPDDYKEFMGVYGEGVFDNFLSVVPPIPEAYPNDLSATVKGVTDDAQFTGEEEGFSDPDLLIGWGLTTDSDLLCWYADGDDPNDWTTVLWRRHWSGPEAWMRFDCGMVDLLCRYVRQEIPQFWIPDLRYSGSRFNRSRDIRRYRGTGTDLWGPEPLAG</sequence>
<dbReference type="RefSeq" id="WP_270150281.1">
    <property type="nucleotide sequence ID" value="NZ_CP115450.1"/>
</dbReference>
<protein>
    <recommendedName>
        <fullName evidence="3">Knr4/Smi1-like domain-containing protein</fullName>
    </recommendedName>
</protein>
<accession>A0ABY7QEE5</accession>
<organism evidence="1 2">
    <name type="scientific">Kitasatospora cathayae</name>
    <dbReference type="NCBI Taxonomy" id="3004092"/>
    <lineage>
        <taxon>Bacteria</taxon>
        <taxon>Bacillati</taxon>
        <taxon>Actinomycetota</taxon>
        <taxon>Actinomycetes</taxon>
        <taxon>Kitasatosporales</taxon>
        <taxon>Streptomycetaceae</taxon>
        <taxon>Kitasatospora</taxon>
    </lineage>
</organism>